<evidence type="ECO:0000313" key="2">
    <source>
        <dbReference type="EMBL" id="KOB72411.1"/>
    </source>
</evidence>
<feature type="non-terminal residue" evidence="2">
    <location>
        <position position="1"/>
    </location>
</feature>
<proteinExistence type="predicted"/>
<dbReference type="GO" id="GO:0032446">
    <property type="term" value="P:protein modification by small protein conjugation"/>
    <property type="evidence" value="ECO:0007669"/>
    <property type="project" value="TreeGrafter"/>
</dbReference>
<reference evidence="2 3" key="1">
    <citation type="journal article" date="2015" name="Genome Biol. Evol.">
        <title>The genome of winter moth (Operophtera brumata) provides a genomic perspective on sexual dimorphism and phenology.</title>
        <authorList>
            <person name="Derks M.F."/>
            <person name="Smit S."/>
            <person name="Salis L."/>
            <person name="Schijlen E."/>
            <person name="Bossers A."/>
            <person name="Mateman C."/>
            <person name="Pijl A.S."/>
            <person name="de Ridder D."/>
            <person name="Groenen M.A."/>
            <person name="Visser M.E."/>
            <person name="Megens H.J."/>
        </authorList>
    </citation>
    <scope>NUCLEOTIDE SEQUENCE [LARGE SCALE GENOMIC DNA]</scope>
    <source>
        <strain evidence="2">WM2013NL</strain>
        <tissue evidence="2">Head and thorax</tissue>
    </source>
</reference>
<dbReference type="STRING" id="104452.A0A0L7LB03"/>
<dbReference type="EMBL" id="JTDY01001982">
    <property type="protein sequence ID" value="KOB72411.1"/>
    <property type="molecule type" value="Genomic_DNA"/>
</dbReference>
<sequence length="221" mass="24306">AWGFRHITFIDNGKVSYSNPTRQVLYNYYDCLNGGRRKAEAAADNLKNILPSVISKGIVAHIPMPGHPIGESLKDETVHNIDTITQAIAEHDVIFLLLDTREARPHSGPAMHGDAARRGCHSRRVGGGDTRRIVAASSRVRPDSGPAMHGVLGPIPHSIRGFLHSYTTVAPTCAKFKQCIACSDIVVNKYRTQGIEFLLNVFNSGNYLEDIMTLSDEEDEE</sequence>
<feature type="domain" description="THIF-type NAD/FAD binding fold" evidence="1">
    <location>
        <begin position="1"/>
        <end position="105"/>
    </location>
</feature>
<dbReference type="InterPro" id="IPR035985">
    <property type="entry name" value="Ubiquitin-activating_enz"/>
</dbReference>
<dbReference type="AlphaFoldDB" id="A0A0L7LB03"/>
<accession>A0A0L7LB03</accession>
<evidence type="ECO:0000313" key="3">
    <source>
        <dbReference type="Proteomes" id="UP000037510"/>
    </source>
</evidence>
<evidence type="ECO:0000259" key="1">
    <source>
        <dbReference type="Pfam" id="PF00899"/>
    </source>
</evidence>
<dbReference type="PANTHER" id="PTHR10953">
    <property type="entry name" value="UBIQUITIN-ACTIVATING ENZYME E1"/>
    <property type="match status" value="1"/>
</dbReference>
<comment type="caution">
    <text evidence="2">The sequence shown here is derived from an EMBL/GenBank/DDBJ whole genome shotgun (WGS) entry which is preliminary data.</text>
</comment>
<dbReference type="GO" id="GO:0000422">
    <property type="term" value="P:autophagy of mitochondrion"/>
    <property type="evidence" value="ECO:0007669"/>
    <property type="project" value="TreeGrafter"/>
</dbReference>
<dbReference type="GO" id="GO:0000407">
    <property type="term" value="C:phagophore assembly site"/>
    <property type="evidence" value="ECO:0007669"/>
    <property type="project" value="TreeGrafter"/>
</dbReference>
<protein>
    <recommendedName>
        <fullName evidence="1">THIF-type NAD/FAD binding fold domain-containing protein</fullName>
    </recommendedName>
</protein>
<dbReference type="PANTHER" id="PTHR10953:SF3">
    <property type="entry name" value="UBIQUITIN-LIKE MODIFIER-ACTIVATING ENZYME ATG7"/>
    <property type="match status" value="1"/>
</dbReference>
<dbReference type="Pfam" id="PF00899">
    <property type="entry name" value="ThiF"/>
    <property type="match status" value="1"/>
</dbReference>
<dbReference type="Proteomes" id="UP000037510">
    <property type="component" value="Unassembled WGS sequence"/>
</dbReference>
<dbReference type="InterPro" id="IPR000594">
    <property type="entry name" value="ThiF_NAD_FAD-bd"/>
</dbReference>
<dbReference type="GO" id="GO:0019778">
    <property type="term" value="F:Atg12 activating enzyme activity"/>
    <property type="evidence" value="ECO:0007669"/>
    <property type="project" value="TreeGrafter"/>
</dbReference>
<name>A0A0L7LB03_OPEBR</name>
<dbReference type="InterPro" id="IPR045886">
    <property type="entry name" value="ThiF/MoeB/HesA"/>
</dbReference>
<dbReference type="GO" id="GO:0034727">
    <property type="term" value="P:piecemeal microautophagy of the nucleus"/>
    <property type="evidence" value="ECO:0007669"/>
    <property type="project" value="TreeGrafter"/>
</dbReference>
<gene>
    <name evidence="2" type="ORF">OBRU01_12297</name>
</gene>
<organism evidence="2 3">
    <name type="scientific">Operophtera brumata</name>
    <name type="common">Winter moth</name>
    <name type="synonym">Phalaena brumata</name>
    <dbReference type="NCBI Taxonomy" id="104452"/>
    <lineage>
        <taxon>Eukaryota</taxon>
        <taxon>Metazoa</taxon>
        <taxon>Ecdysozoa</taxon>
        <taxon>Arthropoda</taxon>
        <taxon>Hexapoda</taxon>
        <taxon>Insecta</taxon>
        <taxon>Pterygota</taxon>
        <taxon>Neoptera</taxon>
        <taxon>Endopterygota</taxon>
        <taxon>Lepidoptera</taxon>
        <taxon>Glossata</taxon>
        <taxon>Ditrysia</taxon>
        <taxon>Geometroidea</taxon>
        <taxon>Geometridae</taxon>
        <taxon>Larentiinae</taxon>
        <taxon>Operophtera</taxon>
    </lineage>
</organism>
<dbReference type="Gene3D" id="3.40.50.720">
    <property type="entry name" value="NAD(P)-binding Rossmann-like Domain"/>
    <property type="match status" value="2"/>
</dbReference>
<dbReference type="GO" id="GO:0019779">
    <property type="term" value="F:Atg8 activating enzyme activity"/>
    <property type="evidence" value="ECO:0007669"/>
    <property type="project" value="TreeGrafter"/>
</dbReference>
<dbReference type="SUPFAM" id="SSF69572">
    <property type="entry name" value="Activating enzymes of the ubiquitin-like proteins"/>
    <property type="match status" value="1"/>
</dbReference>
<dbReference type="GO" id="GO:0006995">
    <property type="term" value="P:cellular response to nitrogen starvation"/>
    <property type="evidence" value="ECO:0007669"/>
    <property type="project" value="TreeGrafter"/>
</dbReference>
<keyword evidence="3" id="KW-1185">Reference proteome</keyword>
<dbReference type="GO" id="GO:0000045">
    <property type="term" value="P:autophagosome assembly"/>
    <property type="evidence" value="ECO:0007669"/>
    <property type="project" value="TreeGrafter"/>
</dbReference>